<dbReference type="EMBL" id="JACPSX010000004">
    <property type="protein sequence ID" value="MBI3013503.1"/>
    <property type="molecule type" value="Genomic_DNA"/>
</dbReference>
<feature type="domain" description="Proline dehydrogenase" evidence="11">
    <location>
        <begin position="44"/>
        <end position="300"/>
    </location>
</feature>
<comment type="pathway">
    <text evidence="1">Amino-acid degradation; L-proline degradation into L-glutamate; L-glutamate from L-proline: step 1/2.</text>
</comment>
<comment type="caution">
    <text evidence="12">The sequence shown here is derived from an EMBL/GenBank/DDBJ whole genome shotgun (WGS) entry which is preliminary data.</text>
</comment>
<reference evidence="12" key="1">
    <citation type="submission" date="2020-07" db="EMBL/GenBank/DDBJ databases">
        <title>Huge and variable diversity of episymbiotic CPR bacteria and DPANN archaea in groundwater ecosystems.</title>
        <authorList>
            <person name="He C.Y."/>
            <person name="Keren R."/>
            <person name="Whittaker M."/>
            <person name="Farag I.F."/>
            <person name="Doudna J."/>
            <person name="Cate J.H.D."/>
            <person name="Banfield J.F."/>
        </authorList>
    </citation>
    <scope>NUCLEOTIDE SEQUENCE</scope>
    <source>
        <strain evidence="12">NC_groundwater_717_Ag_S-0.2um_59_8</strain>
    </source>
</reference>
<sequence>MLRSVLLTLAPHEGVKRFLTEAVQVRRAVQRFVAGETLAEALPAVMALNQQGLPATMDHLGESMVDLWGARRATEAYLELLDVIFRKRISSHISVKLTQLGLDIDTELCLENMRQILDEAARCQNFVRIDMEGSRYTERTLDLFHYLRRSYSNVGVVLQAYLYRTEVDLERLIPLGANIRLCKGAYQESAEIAYPRKSDVDRNFFKLLEILMSPRAQRAGVYAAIATHDEKIIQRARSMANRMGRGLRNFEFQMLYGIRRDLQVRLARAGYQVRIYVPYGGEWYPYFLRRLAERPANLAFFLKNLFRG</sequence>
<evidence type="ECO:0000313" key="12">
    <source>
        <dbReference type="EMBL" id="MBI3013503.1"/>
    </source>
</evidence>
<feature type="binding site" evidence="10">
    <location>
        <position position="197"/>
    </location>
    <ligand>
        <name>FAD</name>
        <dbReference type="ChEBI" id="CHEBI:57692"/>
    </ligand>
</feature>
<keyword evidence="3" id="KW-0285">Flavoprotein</keyword>
<feature type="binding site" evidence="9">
    <location>
        <position position="289"/>
    </location>
    <ligand>
        <name>substrate</name>
    </ligand>
</feature>
<feature type="binding site" evidence="9">
    <location>
        <position position="96"/>
    </location>
    <ligand>
        <name>substrate</name>
    </ligand>
</feature>
<protein>
    <recommendedName>
        <fullName evidence="2">proline dehydrogenase</fullName>
        <ecNumber evidence="2">1.5.5.2</ecNumber>
    </recommendedName>
</protein>
<comment type="cofactor">
    <cofactor evidence="10">
        <name>FAD</name>
        <dbReference type="ChEBI" id="CHEBI:57692"/>
    </cofactor>
    <text evidence="10">Binds 1 FAD per subunit.</text>
</comment>
<evidence type="ECO:0000313" key="13">
    <source>
        <dbReference type="Proteomes" id="UP000741360"/>
    </source>
</evidence>
<feature type="binding site" evidence="9">
    <location>
        <position position="290"/>
    </location>
    <ligand>
        <name>substrate</name>
    </ligand>
</feature>
<dbReference type="GO" id="GO:0000166">
    <property type="term" value="F:nucleotide binding"/>
    <property type="evidence" value="ECO:0007669"/>
    <property type="project" value="UniProtKB-KW"/>
</dbReference>
<dbReference type="InterPro" id="IPR015659">
    <property type="entry name" value="Proline_oxidase"/>
</dbReference>
<keyword evidence="5 10" id="KW-0274">FAD</keyword>
<accession>A0A932GM90</accession>
<feature type="binding site" evidence="10">
    <location>
        <position position="159"/>
    </location>
    <ligand>
        <name>FAD</name>
        <dbReference type="ChEBI" id="CHEBI:57692"/>
    </ligand>
</feature>
<name>A0A932GM90_UNCTE</name>
<gene>
    <name evidence="12" type="ORF">HYY65_00225</name>
</gene>
<dbReference type="AlphaFoldDB" id="A0A932GM90"/>
<evidence type="ECO:0000256" key="2">
    <source>
        <dbReference type="ARBA" id="ARBA00012695"/>
    </source>
</evidence>
<evidence type="ECO:0000256" key="5">
    <source>
        <dbReference type="ARBA" id="ARBA00022827"/>
    </source>
</evidence>
<proteinExistence type="predicted"/>
<dbReference type="InterPro" id="IPR002872">
    <property type="entry name" value="Proline_DH_dom"/>
</dbReference>
<dbReference type="EC" id="1.5.5.2" evidence="2"/>
<evidence type="ECO:0000256" key="3">
    <source>
        <dbReference type="ARBA" id="ARBA00022630"/>
    </source>
</evidence>
<dbReference type="PIRSF" id="PIRSF000196">
    <property type="entry name" value="Pro_dehydrog"/>
    <property type="match status" value="1"/>
</dbReference>
<evidence type="ECO:0000256" key="8">
    <source>
        <dbReference type="ARBA" id="ARBA00048779"/>
    </source>
</evidence>
<dbReference type="Pfam" id="PF01619">
    <property type="entry name" value="Pro_dh"/>
    <property type="match status" value="1"/>
</dbReference>
<feature type="binding site" evidence="10">
    <location>
        <begin position="183"/>
        <end position="185"/>
    </location>
    <ligand>
        <name>FAD</name>
        <dbReference type="ChEBI" id="CHEBI:57692"/>
    </ligand>
</feature>
<evidence type="ECO:0000256" key="6">
    <source>
        <dbReference type="ARBA" id="ARBA00023002"/>
    </source>
</evidence>
<dbReference type="PANTHER" id="PTHR13914:SF0">
    <property type="entry name" value="PROLINE DEHYDROGENASE 1, MITOCHONDRIAL"/>
    <property type="match status" value="1"/>
</dbReference>
<feature type="binding site" evidence="10">
    <location>
        <position position="131"/>
    </location>
    <ligand>
        <name>FAD</name>
        <dbReference type="ChEBI" id="CHEBI:57692"/>
    </ligand>
</feature>
<dbReference type="InterPro" id="IPR008219">
    <property type="entry name" value="PRODH_bac_arc"/>
</dbReference>
<dbReference type="GO" id="GO:0004657">
    <property type="term" value="F:proline dehydrogenase activity"/>
    <property type="evidence" value="ECO:0007669"/>
    <property type="project" value="UniProtKB-EC"/>
</dbReference>
<feature type="binding site" evidence="10">
    <location>
        <begin position="227"/>
        <end position="228"/>
    </location>
    <ligand>
        <name>FAD</name>
        <dbReference type="ChEBI" id="CHEBI:57692"/>
    </ligand>
</feature>
<dbReference type="Gene3D" id="3.20.20.220">
    <property type="match status" value="1"/>
</dbReference>
<evidence type="ECO:0000256" key="7">
    <source>
        <dbReference type="ARBA" id="ARBA00023062"/>
    </source>
</evidence>
<dbReference type="SUPFAM" id="SSF51730">
    <property type="entry name" value="FAD-linked oxidoreductase"/>
    <property type="match status" value="1"/>
</dbReference>
<dbReference type="InterPro" id="IPR029041">
    <property type="entry name" value="FAD-linked_oxidoreductase-like"/>
</dbReference>
<evidence type="ECO:0000259" key="11">
    <source>
        <dbReference type="Pfam" id="PF01619"/>
    </source>
</evidence>
<keyword evidence="4 10" id="KW-0547">Nucleotide-binding</keyword>
<dbReference type="Proteomes" id="UP000741360">
    <property type="component" value="Unassembled WGS sequence"/>
</dbReference>
<dbReference type="GO" id="GO:0010133">
    <property type="term" value="P:L-proline catabolic process to L-glutamate"/>
    <property type="evidence" value="ECO:0007669"/>
    <property type="project" value="InterPro"/>
</dbReference>
<evidence type="ECO:0000256" key="1">
    <source>
        <dbReference type="ARBA" id="ARBA00004739"/>
    </source>
</evidence>
<comment type="catalytic activity">
    <reaction evidence="8">
        <text>L-proline + a quinone = (S)-1-pyrroline-5-carboxylate + a quinol + H(+)</text>
        <dbReference type="Rhea" id="RHEA:23784"/>
        <dbReference type="ChEBI" id="CHEBI:15378"/>
        <dbReference type="ChEBI" id="CHEBI:17388"/>
        <dbReference type="ChEBI" id="CHEBI:24646"/>
        <dbReference type="ChEBI" id="CHEBI:60039"/>
        <dbReference type="ChEBI" id="CHEBI:132124"/>
        <dbReference type="EC" id="1.5.5.2"/>
    </reaction>
</comment>
<evidence type="ECO:0000256" key="4">
    <source>
        <dbReference type="ARBA" id="ARBA00022741"/>
    </source>
</evidence>
<keyword evidence="6" id="KW-0560">Oxidoreductase</keyword>
<evidence type="ECO:0000256" key="9">
    <source>
        <dbReference type="PIRSR" id="PIRSR000196-1"/>
    </source>
</evidence>
<keyword evidence="7" id="KW-0642">Proline metabolism</keyword>
<organism evidence="12 13">
    <name type="scientific">Tectimicrobiota bacterium</name>
    <dbReference type="NCBI Taxonomy" id="2528274"/>
    <lineage>
        <taxon>Bacteria</taxon>
        <taxon>Pseudomonadati</taxon>
        <taxon>Nitrospinota/Tectimicrobiota group</taxon>
        <taxon>Candidatus Tectimicrobiota</taxon>
    </lineage>
</organism>
<evidence type="ECO:0000256" key="10">
    <source>
        <dbReference type="PIRSR" id="PIRSR000196-2"/>
    </source>
</evidence>
<dbReference type="PANTHER" id="PTHR13914">
    <property type="entry name" value="PROLINE OXIDASE"/>
    <property type="match status" value="1"/>
</dbReference>